<accession>A0ABQ5YCD1</accession>
<keyword evidence="1" id="KW-1133">Transmembrane helix</keyword>
<dbReference type="Proteomes" id="UP001156706">
    <property type="component" value="Unassembled WGS sequence"/>
</dbReference>
<keyword evidence="1" id="KW-0472">Membrane</keyword>
<reference evidence="3" key="1">
    <citation type="journal article" date="2019" name="Int. J. Syst. Evol. Microbiol.">
        <title>The Global Catalogue of Microorganisms (GCM) 10K type strain sequencing project: providing services to taxonomists for standard genome sequencing and annotation.</title>
        <authorList>
            <consortium name="The Broad Institute Genomics Platform"/>
            <consortium name="The Broad Institute Genome Sequencing Center for Infectious Disease"/>
            <person name="Wu L."/>
            <person name="Ma J."/>
        </authorList>
    </citation>
    <scope>NUCLEOTIDE SEQUENCE [LARGE SCALE GENOMIC DNA]</scope>
    <source>
        <strain evidence="3">NBRC 110044</strain>
    </source>
</reference>
<comment type="caution">
    <text evidence="2">The sequence shown here is derived from an EMBL/GenBank/DDBJ whole genome shotgun (WGS) entry which is preliminary data.</text>
</comment>
<dbReference type="RefSeq" id="WP_284195235.1">
    <property type="nucleotide sequence ID" value="NZ_BSOG01000001.1"/>
</dbReference>
<dbReference type="EMBL" id="BSOG01000001">
    <property type="protein sequence ID" value="GLR12097.1"/>
    <property type="molecule type" value="Genomic_DNA"/>
</dbReference>
<organism evidence="2 3">
    <name type="scientific">Chitinimonas prasina</name>
    <dbReference type="NCBI Taxonomy" id="1434937"/>
    <lineage>
        <taxon>Bacteria</taxon>
        <taxon>Pseudomonadati</taxon>
        <taxon>Pseudomonadota</taxon>
        <taxon>Betaproteobacteria</taxon>
        <taxon>Neisseriales</taxon>
        <taxon>Chitinibacteraceae</taxon>
        <taxon>Chitinimonas</taxon>
    </lineage>
</organism>
<gene>
    <name evidence="2" type="ORF">GCM10007907_08870</name>
</gene>
<keyword evidence="1" id="KW-0812">Transmembrane</keyword>
<evidence type="ECO:0000313" key="3">
    <source>
        <dbReference type="Proteomes" id="UP001156706"/>
    </source>
</evidence>
<proteinExistence type="predicted"/>
<sequence>MKTQTQDLIVRLTTAASVAMVMLVTLQGIGNLSQHRIERSLAQDAAKTATVQLARATNQQQA</sequence>
<name>A0ABQ5YCD1_9NEIS</name>
<evidence type="ECO:0008006" key="4">
    <source>
        <dbReference type="Google" id="ProtNLM"/>
    </source>
</evidence>
<feature type="transmembrane region" description="Helical" evidence="1">
    <location>
        <begin position="12"/>
        <end position="32"/>
    </location>
</feature>
<evidence type="ECO:0000256" key="1">
    <source>
        <dbReference type="SAM" id="Phobius"/>
    </source>
</evidence>
<keyword evidence="3" id="KW-1185">Reference proteome</keyword>
<evidence type="ECO:0000313" key="2">
    <source>
        <dbReference type="EMBL" id="GLR12097.1"/>
    </source>
</evidence>
<protein>
    <recommendedName>
        <fullName evidence="4">Methyl-accepting chemotaxis protein</fullName>
    </recommendedName>
</protein>